<proteinExistence type="predicted"/>
<protein>
    <submittedName>
        <fullName evidence="1">Uncharacterized protein</fullName>
    </submittedName>
</protein>
<dbReference type="RefSeq" id="XP_008864516.1">
    <property type="nucleotide sequence ID" value="XM_008866294.1"/>
</dbReference>
<reference evidence="1" key="1">
    <citation type="submission" date="2013-12" db="EMBL/GenBank/DDBJ databases">
        <title>The Genome Sequence of Aphanomyces invadans NJM9701.</title>
        <authorList>
            <consortium name="The Broad Institute Genomics Platform"/>
            <person name="Russ C."/>
            <person name="Tyler B."/>
            <person name="van West P."/>
            <person name="Dieguez-Uribeondo J."/>
            <person name="Young S.K."/>
            <person name="Zeng Q."/>
            <person name="Gargeya S."/>
            <person name="Fitzgerald M."/>
            <person name="Abouelleil A."/>
            <person name="Alvarado L."/>
            <person name="Chapman S.B."/>
            <person name="Gainer-Dewar J."/>
            <person name="Goldberg J."/>
            <person name="Griggs A."/>
            <person name="Gujja S."/>
            <person name="Hansen M."/>
            <person name="Howarth C."/>
            <person name="Imamovic A."/>
            <person name="Ireland A."/>
            <person name="Larimer J."/>
            <person name="McCowan C."/>
            <person name="Murphy C."/>
            <person name="Pearson M."/>
            <person name="Poon T.W."/>
            <person name="Priest M."/>
            <person name="Roberts A."/>
            <person name="Saif S."/>
            <person name="Shea T."/>
            <person name="Sykes S."/>
            <person name="Wortman J."/>
            <person name="Nusbaum C."/>
            <person name="Birren B."/>
        </authorList>
    </citation>
    <scope>NUCLEOTIDE SEQUENCE [LARGE SCALE GENOMIC DNA]</scope>
    <source>
        <strain evidence="1">NJM9701</strain>
    </source>
</reference>
<name>A0A024UJ50_9STRA</name>
<gene>
    <name evidence="1" type="ORF">H310_02697</name>
</gene>
<dbReference type="VEuPathDB" id="FungiDB:H310_02697"/>
<sequence length="143" mass="14614">MLCRLRSSTCLCLGLGGHLPIKRVNLPNAFCAAGGGVGVVADDGNGPTGATASGTPTGCTISRELIRDDLATSCCVNAAMDCAFENSVDFLDAEAVRACWNSPSSSSGGGDAVGTGCCDLKSNRTDGSKCVERRRMFQSKLAS</sequence>
<dbReference type="GeneID" id="20079747"/>
<accession>A0A024UJ50</accession>
<dbReference type="EMBL" id="KI913955">
    <property type="protein sequence ID" value="ETW06441.1"/>
    <property type="molecule type" value="Genomic_DNA"/>
</dbReference>
<organism evidence="1">
    <name type="scientific">Aphanomyces invadans</name>
    <dbReference type="NCBI Taxonomy" id="157072"/>
    <lineage>
        <taxon>Eukaryota</taxon>
        <taxon>Sar</taxon>
        <taxon>Stramenopiles</taxon>
        <taxon>Oomycota</taxon>
        <taxon>Saprolegniomycetes</taxon>
        <taxon>Saprolegniales</taxon>
        <taxon>Verrucalvaceae</taxon>
        <taxon>Aphanomyces</taxon>
    </lineage>
</organism>
<dbReference type="AlphaFoldDB" id="A0A024UJ50"/>
<evidence type="ECO:0000313" key="1">
    <source>
        <dbReference type="EMBL" id="ETW06441.1"/>
    </source>
</evidence>